<dbReference type="EMBL" id="RSCL01000001">
    <property type="protein sequence ID" value="RUT09778.1"/>
    <property type="molecule type" value="Genomic_DNA"/>
</dbReference>
<feature type="domain" description="SLH" evidence="4">
    <location>
        <begin position="55"/>
        <end position="119"/>
    </location>
</feature>
<dbReference type="GO" id="GO:0008643">
    <property type="term" value="P:carbohydrate transport"/>
    <property type="evidence" value="ECO:0007669"/>
    <property type="project" value="InterPro"/>
</dbReference>
<proteinExistence type="inferred from homology"/>
<reference evidence="5" key="2">
    <citation type="journal article" date="2019" name="Genome Biol. Evol.">
        <title>Day and night: Metabolic profiles and evolutionary relationships of six axenic non-marine cyanobacteria.</title>
        <authorList>
            <person name="Will S.E."/>
            <person name="Henke P."/>
            <person name="Boedeker C."/>
            <person name="Huang S."/>
            <person name="Brinkmann H."/>
            <person name="Rohde M."/>
            <person name="Jarek M."/>
            <person name="Friedl T."/>
            <person name="Seufert S."/>
            <person name="Schumacher M."/>
            <person name="Overmann J."/>
            <person name="Neumann-Schaal M."/>
            <person name="Petersen J."/>
        </authorList>
    </citation>
    <scope>NUCLEOTIDE SEQUENCE [LARGE SCALE GENOMIC DNA]</scope>
    <source>
        <strain evidence="5">PCC 7102</strain>
    </source>
</reference>
<dbReference type="OrthoDB" id="474791at2"/>
<dbReference type="InterPro" id="IPR001119">
    <property type="entry name" value="SLH_dom"/>
</dbReference>
<keyword evidence="6" id="KW-1185">Reference proteome</keyword>
<gene>
    <name evidence="5" type="ORF">DSM106972_002730</name>
</gene>
<evidence type="ECO:0000259" key="4">
    <source>
        <dbReference type="PROSITE" id="PS51272"/>
    </source>
</evidence>
<evidence type="ECO:0000313" key="6">
    <source>
        <dbReference type="Proteomes" id="UP000271624"/>
    </source>
</evidence>
<dbReference type="Gene3D" id="2.40.160.180">
    <property type="entry name" value="Carbohydrate-selective porin OprB"/>
    <property type="match status" value="1"/>
</dbReference>
<evidence type="ECO:0000256" key="2">
    <source>
        <dbReference type="RuleBase" id="RU363072"/>
    </source>
</evidence>
<evidence type="ECO:0000256" key="3">
    <source>
        <dbReference type="SAM" id="Coils"/>
    </source>
</evidence>
<dbReference type="PANTHER" id="PTHR43308">
    <property type="entry name" value="OUTER MEMBRANE PROTEIN ALPHA-RELATED"/>
    <property type="match status" value="1"/>
</dbReference>
<organism evidence="5 6">
    <name type="scientific">Dulcicalothrix desertica PCC 7102</name>
    <dbReference type="NCBI Taxonomy" id="232991"/>
    <lineage>
        <taxon>Bacteria</taxon>
        <taxon>Bacillati</taxon>
        <taxon>Cyanobacteriota</taxon>
        <taxon>Cyanophyceae</taxon>
        <taxon>Nostocales</taxon>
        <taxon>Calotrichaceae</taxon>
        <taxon>Dulcicalothrix</taxon>
    </lineage>
</organism>
<dbReference type="Proteomes" id="UP000271624">
    <property type="component" value="Unassembled WGS sequence"/>
</dbReference>
<sequence>MRKILWNTIKLSPVVVAAAFATANSAFAGEMGQNVPSVSEMAQAQKTDNIGQVTSVSQFSDVQPTDWAFQALQSLVERYGCIAGYPNGTYRGNRALTRYEFAAGLNACLDRVNELIATATADLVRKEDLATLQRLQEEFSAELATLRGRVDNLEARTAELEANQFSTTTKLVGEAIFSVSDAFGEEQAVSSRTLVTGAPATRRDLDENSNTVLSQRVRLNLLSSFSGKDQLQIRLQSGNTVNNSSVTGTNMTRLAYDNNTNNGVEIDKINYAFNLSDAIRIKVDANNGEVWENINNFNPDFASSSRGSISRYGRFSPIYRQGAGGAGATITFNPSGAISVSAAYLAGGRENRASSPLDRDGLFESNYAAIGQIAFQPSRQLGIGLTYAHSYQNPFTAATATAARTAGGGVNVFESLGSTLASQPFGNIATSSNHYGAQVNFRLSDKIAIGGWYGLADISGETGVDNNRLDATATYWAANLALRDFGSKGSLLGVTFGQPPRITGSNFRGIDATGRAGNAAGIRQIDEDTSYHLETLYRLQLNDNVSVTPALLVIFNPEHNNDNDTIYIGTLRTTFTF</sequence>
<dbReference type="Pfam" id="PF00395">
    <property type="entry name" value="SLH"/>
    <property type="match status" value="1"/>
</dbReference>
<dbReference type="GO" id="GO:0016020">
    <property type="term" value="C:membrane"/>
    <property type="evidence" value="ECO:0007669"/>
    <property type="project" value="InterPro"/>
</dbReference>
<comment type="caution">
    <text evidence="5">The sequence shown here is derived from an EMBL/GenBank/DDBJ whole genome shotgun (WGS) entry which is preliminary data.</text>
</comment>
<dbReference type="Pfam" id="PF04966">
    <property type="entry name" value="OprB"/>
    <property type="match status" value="1"/>
</dbReference>
<protein>
    <submittedName>
        <fullName evidence="5">Porin</fullName>
    </submittedName>
</protein>
<dbReference type="InterPro" id="IPR007049">
    <property type="entry name" value="Carb-sel_porin_OprB"/>
</dbReference>
<dbReference type="NCBIfam" id="NF033921">
    <property type="entry name" value="por_somb"/>
    <property type="match status" value="1"/>
</dbReference>
<name>A0A3S1CUQ7_9CYAN</name>
<accession>A0A3S1CUQ7</accession>
<dbReference type="InterPro" id="IPR051465">
    <property type="entry name" value="Cell_Envelope_Struct_Comp"/>
</dbReference>
<dbReference type="GO" id="GO:0015288">
    <property type="term" value="F:porin activity"/>
    <property type="evidence" value="ECO:0007669"/>
    <property type="project" value="InterPro"/>
</dbReference>
<feature type="signal peptide" evidence="2">
    <location>
        <begin position="1"/>
        <end position="28"/>
    </location>
</feature>
<dbReference type="AlphaFoldDB" id="A0A3S1CUQ7"/>
<feature type="coiled-coil region" evidence="3">
    <location>
        <begin position="136"/>
        <end position="163"/>
    </location>
</feature>
<dbReference type="InterPro" id="IPR047684">
    <property type="entry name" value="Por_som-like"/>
</dbReference>
<feature type="chain" id="PRO_5022282365" evidence="2">
    <location>
        <begin position="29"/>
        <end position="577"/>
    </location>
</feature>
<evidence type="ECO:0000256" key="1">
    <source>
        <dbReference type="ARBA" id="ARBA00008769"/>
    </source>
</evidence>
<comment type="similarity">
    <text evidence="1 2">Belongs to the OprB family.</text>
</comment>
<keyword evidence="2" id="KW-0732">Signal</keyword>
<evidence type="ECO:0000313" key="5">
    <source>
        <dbReference type="EMBL" id="RUT09778.1"/>
    </source>
</evidence>
<dbReference type="InterPro" id="IPR038673">
    <property type="entry name" value="OprB_sf"/>
</dbReference>
<dbReference type="PANTHER" id="PTHR43308:SF1">
    <property type="entry name" value="OUTER MEMBRANE PROTEIN ALPHA"/>
    <property type="match status" value="1"/>
</dbReference>
<keyword evidence="3" id="KW-0175">Coiled coil</keyword>
<reference evidence="5" key="1">
    <citation type="submission" date="2018-12" db="EMBL/GenBank/DDBJ databases">
        <authorList>
            <person name="Will S."/>
            <person name="Neumann-Schaal M."/>
            <person name="Henke P."/>
        </authorList>
    </citation>
    <scope>NUCLEOTIDE SEQUENCE</scope>
    <source>
        <strain evidence="5">PCC 7102</strain>
    </source>
</reference>
<dbReference type="PROSITE" id="PS51272">
    <property type="entry name" value="SLH"/>
    <property type="match status" value="1"/>
</dbReference>
<dbReference type="RefSeq" id="WP_127078127.1">
    <property type="nucleotide sequence ID" value="NZ_RSCL01000001.1"/>
</dbReference>